<name>A0A2C6KGC5_9APIC</name>
<comment type="caution">
    <text evidence="1">The sequence shown here is derived from an EMBL/GenBank/DDBJ whole genome shotgun (WGS) entry which is preliminary data.</text>
</comment>
<dbReference type="Proteomes" id="UP000221165">
    <property type="component" value="Unassembled WGS sequence"/>
</dbReference>
<feature type="non-terminal residue" evidence="1">
    <location>
        <position position="51"/>
    </location>
</feature>
<evidence type="ECO:0000313" key="2">
    <source>
        <dbReference type="Proteomes" id="UP000221165"/>
    </source>
</evidence>
<dbReference type="RefSeq" id="XP_067917110.1">
    <property type="nucleotide sequence ID" value="XM_068070916.1"/>
</dbReference>
<dbReference type="EMBL" id="MIGC01008416">
    <property type="protein sequence ID" value="PHJ15376.1"/>
    <property type="molecule type" value="Genomic_DNA"/>
</dbReference>
<dbReference type="GeneID" id="94434127"/>
<sequence length="51" mass="5945">KKGSCCMLSCFCHHVDHLREKRRNSLPRRNSISFSLRDKTCHSLSNVDEVI</sequence>
<dbReference type="AlphaFoldDB" id="A0A2C6KGC5"/>
<protein>
    <submittedName>
        <fullName evidence="1">Uncharacterized protein</fullName>
    </submittedName>
</protein>
<gene>
    <name evidence="1" type="ORF">CSUI_010815</name>
</gene>
<reference evidence="1 2" key="1">
    <citation type="journal article" date="2017" name="Int. J. Parasitol.">
        <title>The genome of the protozoan parasite Cystoisospora suis and a reverse vaccinology approach to identify vaccine candidates.</title>
        <authorList>
            <person name="Palmieri N."/>
            <person name="Shrestha A."/>
            <person name="Ruttkowski B."/>
            <person name="Beck T."/>
            <person name="Vogl C."/>
            <person name="Tomley F."/>
            <person name="Blake D.P."/>
            <person name="Joachim A."/>
        </authorList>
    </citation>
    <scope>NUCLEOTIDE SEQUENCE [LARGE SCALE GENOMIC DNA]</scope>
    <source>
        <strain evidence="1 2">Wien I</strain>
    </source>
</reference>
<evidence type="ECO:0000313" key="1">
    <source>
        <dbReference type="EMBL" id="PHJ15376.1"/>
    </source>
</evidence>
<dbReference type="VEuPathDB" id="ToxoDB:CSUI_010815"/>
<organism evidence="1 2">
    <name type="scientific">Cystoisospora suis</name>
    <dbReference type="NCBI Taxonomy" id="483139"/>
    <lineage>
        <taxon>Eukaryota</taxon>
        <taxon>Sar</taxon>
        <taxon>Alveolata</taxon>
        <taxon>Apicomplexa</taxon>
        <taxon>Conoidasida</taxon>
        <taxon>Coccidia</taxon>
        <taxon>Eucoccidiorida</taxon>
        <taxon>Eimeriorina</taxon>
        <taxon>Sarcocystidae</taxon>
        <taxon>Cystoisospora</taxon>
    </lineage>
</organism>
<proteinExistence type="predicted"/>
<feature type="non-terminal residue" evidence="1">
    <location>
        <position position="1"/>
    </location>
</feature>
<accession>A0A2C6KGC5</accession>
<keyword evidence="2" id="KW-1185">Reference proteome</keyword>